<keyword evidence="20" id="KW-0675">Receptor</keyword>
<dbReference type="InterPro" id="IPR000719">
    <property type="entry name" value="Prot_kinase_dom"/>
</dbReference>
<keyword evidence="9" id="KW-0732">Signal</keyword>
<feature type="domain" description="Protein kinase" evidence="19">
    <location>
        <begin position="622"/>
        <end position="793"/>
    </location>
</feature>
<keyword evidence="15 18" id="KW-0472">Membrane</keyword>
<dbReference type="PROSITE" id="PS00107">
    <property type="entry name" value="PROTEIN_KINASE_ATP"/>
    <property type="match status" value="1"/>
</dbReference>
<evidence type="ECO:0000256" key="12">
    <source>
        <dbReference type="ARBA" id="ARBA00022777"/>
    </source>
</evidence>
<dbReference type="InterPro" id="IPR032675">
    <property type="entry name" value="LRR_dom_sf"/>
</dbReference>
<dbReference type="PANTHER" id="PTHR27008">
    <property type="entry name" value="OS04G0122200 PROTEIN"/>
    <property type="match status" value="1"/>
</dbReference>
<keyword evidence="14 18" id="KW-1133">Transmembrane helix</keyword>
<keyword evidence="8 18" id="KW-0812">Transmembrane</keyword>
<protein>
    <recommendedName>
        <fullName evidence="3">non-specific serine/threonine protein kinase</fullName>
        <ecNumber evidence="3">2.7.11.1</ecNumber>
    </recommendedName>
</protein>
<evidence type="ECO:0000256" key="3">
    <source>
        <dbReference type="ARBA" id="ARBA00012513"/>
    </source>
</evidence>
<reference evidence="20" key="1">
    <citation type="submission" date="2018-04" db="EMBL/GenBank/DDBJ databases">
        <title>Genome-wide analysis of LRR-RLK.</title>
        <authorList>
            <person name="Liu M."/>
        </authorList>
    </citation>
    <scope>NUCLEOTIDE SEQUENCE</scope>
</reference>
<dbReference type="SMART" id="SM00369">
    <property type="entry name" value="LRR_TYP"/>
    <property type="match status" value="6"/>
</dbReference>
<dbReference type="EC" id="2.7.11.1" evidence="3"/>
<keyword evidence="12 20" id="KW-0418">Kinase</keyword>
<dbReference type="PROSITE" id="PS00108">
    <property type="entry name" value="PROTEIN_KINASE_ST"/>
    <property type="match status" value="1"/>
</dbReference>
<dbReference type="InterPro" id="IPR017441">
    <property type="entry name" value="Protein_kinase_ATP_BS"/>
</dbReference>
<dbReference type="InterPro" id="IPR003591">
    <property type="entry name" value="Leu-rich_rpt_typical-subtyp"/>
</dbReference>
<dbReference type="Pfam" id="PF00560">
    <property type="entry name" value="LRR_1"/>
    <property type="match status" value="5"/>
</dbReference>
<evidence type="ECO:0000256" key="17">
    <source>
        <dbReference type="PROSITE-ProRule" id="PRU10141"/>
    </source>
</evidence>
<keyword evidence="16" id="KW-0325">Glycoprotein</keyword>
<dbReference type="Pfam" id="PF13855">
    <property type="entry name" value="LRR_8"/>
    <property type="match status" value="1"/>
</dbReference>
<dbReference type="InterPro" id="IPR001611">
    <property type="entry name" value="Leu-rich_rpt"/>
</dbReference>
<dbReference type="Gene3D" id="3.30.200.20">
    <property type="entry name" value="Phosphorylase Kinase, domain 1"/>
    <property type="match status" value="1"/>
</dbReference>
<evidence type="ECO:0000256" key="14">
    <source>
        <dbReference type="ARBA" id="ARBA00022989"/>
    </source>
</evidence>
<accession>A0A410N656</accession>
<dbReference type="AlphaFoldDB" id="A0A410N656"/>
<dbReference type="Pfam" id="PF07714">
    <property type="entry name" value="PK_Tyr_Ser-Thr"/>
    <property type="match status" value="1"/>
</dbReference>
<keyword evidence="11 17" id="KW-0547">Nucleotide-binding</keyword>
<evidence type="ECO:0000256" key="8">
    <source>
        <dbReference type="ARBA" id="ARBA00022692"/>
    </source>
</evidence>
<dbReference type="SMART" id="SM00220">
    <property type="entry name" value="S_TKc"/>
    <property type="match status" value="1"/>
</dbReference>
<dbReference type="EMBL" id="MH176262">
    <property type="protein sequence ID" value="QAS62444.1"/>
    <property type="molecule type" value="mRNA"/>
</dbReference>
<keyword evidence="13 17" id="KW-0067">ATP-binding</keyword>
<evidence type="ECO:0000313" key="20">
    <source>
        <dbReference type="EMBL" id="QAS62444.1"/>
    </source>
</evidence>
<evidence type="ECO:0000256" key="11">
    <source>
        <dbReference type="ARBA" id="ARBA00022741"/>
    </source>
</evidence>
<dbReference type="Gene3D" id="3.80.10.10">
    <property type="entry name" value="Ribonuclease Inhibitor"/>
    <property type="match status" value="2"/>
</dbReference>
<dbReference type="InterPro" id="IPR051809">
    <property type="entry name" value="Plant_receptor-like_S/T_kinase"/>
</dbReference>
<comment type="similarity">
    <text evidence="2">Belongs to the protein kinase superfamily. Ser/Thr protein kinase family.</text>
</comment>
<dbReference type="Pfam" id="PF08263">
    <property type="entry name" value="LRRNT_2"/>
    <property type="match status" value="1"/>
</dbReference>
<feature type="transmembrane region" description="Helical" evidence="18">
    <location>
        <begin position="565"/>
        <end position="587"/>
    </location>
</feature>
<evidence type="ECO:0000256" key="18">
    <source>
        <dbReference type="SAM" id="Phobius"/>
    </source>
</evidence>
<organism evidence="20">
    <name type="scientific">Sedum alfredii</name>
    <dbReference type="NCBI Taxonomy" id="439688"/>
    <lineage>
        <taxon>Eukaryota</taxon>
        <taxon>Viridiplantae</taxon>
        <taxon>Streptophyta</taxon>
        <taxon>Embryophyta</taxon>
        <taxon>Tracheophyta</taxon>
        <taxon>Spermatophyta</taxon>
        <taxon>Magnoliopsida</taxon>
        <taxon>eudicotyledons</taxon>
        <taxon>Gunneridae</taxon>
        <taxon>Pentapetalae</taxon>
        <taxon>Saxifragales</taxon>
        <taxon>Crassulaceae</taxon>
        <taxon>Sedum</taxon>
    </lineage>
</organism>
<dbReference type="GO" id="GO:0005524">
    <property type="term" value="F:ATP binding"/>
    <property type="evidence" value="ECO:0007669"/>
    <property type="project" value="UniProtKB-UniRule"/>
</dbReference>
<keyword evidence="10" id="KW-0677">Repeat</keyword>
<evidence type="ECO:0000259" key="19">
    <source>
        <dbReference type="PROSITE" id="PS50011"/>
    </source>
</evidence>
<dbReference type="FunFam" id="3.80.10.10:FF:000288">
    <property type="entry name" value="LRR receptor-like serine/threonine-protein kinase EFR"/>
    <property type="match status" value="1"/>
</dbReference>
<dbReference type="Gene3D" id="1.10.510.10">
    <property type="entry name" value="Transferase(Phosphotransferase) domain 1"/>
    <property type="match status" value="1"/>
</dbReference>
<dbReference type="FunFam" id="3.30.200.20:FF:000432">
    <property type="entry name" value="LRR receptor-like serine/threonine-protein kinase EFR"/>
    <property type="match status" value="1"/>
</dbReference>
<proteinExistence type="evidence at transcript level"/>
<dbReference type="PROSITE" id="PS50011">
    <property type="entry name" value="PROTEIN_KINASE_DOM"/>
    <property type="match status" value="1"/>
</dbReference>
<dbReference type="PROSITE" id="PS51450">
    <property type="entry name" value="LRR"/>
    <property type="match status" value="1"/>
</dbReference>
<comment type="subcellular location">
    <subcellularLocation>
        <location evidence="1">Cell membrane</location>
        <topology evidence="1">Single-pass membrane protein</topology>
    </subcellularLocation>
</comment>
<keyword evidence="4" id="KW-1003">Cell membrane</keyword>
<name>A0A410N656_9MAGN</name>
<dbReference type="SUPFAM" id="SSF56112">
    <property type="entry name" value="Protein kinase-like (PK-like)"/>
    <property type="match status" value="1"/>
</dbReference>
<dbReference type="InterPro" id="IPR008271">
    <property type="entry name" value="Ser/Thr_kinase_AS"/>
</dbReference>
<evidence type="ECO:0000256" key="1">
    <source>
        <dbReference type="ARBA" id="ARBA00004162"/>
    </source>
</evidence>
<evidence type="ECO:0000256" key="5">
    <source>
        <dbReference type="ARBA" id="ARBA00022527"/>
    </source>
</evidence>
<evidence type="ECO:0000256" key="13">
    <source>
        <dbReference type="ARBA" id="ARBA00022840"/>
    </source>
</evidence>
<keyword evidence="7" id="KW-0808">Transferase</keyword>
<evidence type="ECO:0000256" key="15">
    <source>
        <dbReference type="ARBA" id="ARBA00023136"/>
    </source>
</evidence>
<dbReference type="InterPro" id="IPR013210">
    <property type="entry name" value="LRR_N_plant-typ"/>
</dbReference>
<dbReference type="PANTHER" id="PTHR27008:SF592">
    <property type="entry name" value="LEUCINE-RICH REPEAT RECEPTOR-LIKE PROTEIN KINASE FAMILY PROTEIN-RELATED"/>
    <property type="match status" value="1"/>
</dbReference>
<evidence type="ECO:0000256" key="10">
    <source>
        <dbReference type="ARBA" id="ARBA00022737"/>
    </source>
</evidence>
<feature type="binding site" evidence="17">
    <location>
        <position position="652"/>
    </location>
    <ligand>
        <name>ATP</name>
        <dbReference type="ChEBI" id="CHEBI:30616"/>
    </ligand>
</feature>
<evidence type="ECO:0000256" key="9">
    <source>
        <dbReference type="ARBA" id="ARBA00022729"/>
    </source>
</evidence>
<evidence type="ECO:0000256" key="2">
    <source>
        <dbReference type="ARBA" id="ARBA00008684"/>
    </source>
</evidence>
<dbReference type="InterPro" id="IPR011009">
    <property type="entry name" value="Kinase-like_dom_sf"/>
</dbReference>
<evidence type="ECO:0000256" key="6">
    <source>
        <dbReference type="ARBA" id="ARBA00022614"/>
    </source>
</evidence>
<keyword evidence="6" id="KW-0433">Leucine-rich repeat</keyword>
<keyword evidence="5" id="KW-0723">Serine/threonine-protein kinase</keyword>
<dbReference type="SUPFAM" id="SSF52058">
    <property type="entry name" value="L domain-like"/>
    <property type="match status" value="2"/>
</dbReference>
<evidence type="ECO:0000256" key="16">
    <source>
        <dbReference type="ARBA" id="ARBA00023180"/>
    </source>
</evidence>
<dbReference type="InterPro" id="IPR001245">
    <property type="entry name" value="Ser-Thr/Tyr_kinase_cat_dom"/>
</dbReference>
<sequence length="793" mass="87313">MALLALKDEFIKGGTLTDDNFLNSWNDSRHVCQWKGIVCGKLHKRVTVVDLVEQKLAGFLSPSIGNLSFLKELYLTNNSLHGEIPKQIGKLSRLRILDLGNNSFHGRRIPELTLDSNKFYGEIQDSLNGLSNLTYLSLLSNNFVGSISPLYNLSSLQSLTLGNNNFSGTLARDIDIAFPNLYFLSLFGNNFSGTIPPSVTNISRLSVIQLSSNKFTGSVPEYNLGKLRDLRIFQLGDNQLGSESSSSIDDLKFMESLTNCTKLEWLIVGLNQLRGTLRDTIIANFTSNLWLLEMSLNFIQGPIPEGISELSGLSILDLAGNLLTGTIPLSLGKLSYISVLYLRENNLHGELPSSFGNLTNLFEMYLARNSLNGAIPTSLRKCKDMRVMNIARNQFSGNLPEDVFSEFQNLRSCDLSHNSFSGTFPSAFGKLKALNDLDASYNFFSGQLPFQLGESLGLESLNMAGNTFQGIIPSSLGNLRALSLLDLSSNNLVGNIPKELASLVLVQNLNLSFNQLEGEVPTLYNATVVSVVGNSKLCGGSPELKLQPCTHYSHPKTRKIISKKIIVGIALSIAASFSLLVFLCVYFRCRRKNNTSNNVGNVLSEDYLRVTYAELFKATQGFANSNLIGTGSFGDVYQGILDGDESKAIAVKVLKLSTTRGATKSFESECKILRRIRHRNLLRIITSCSSLDDKGNDFKALVFDFMSNGNLDTWLHYLSDGKLPLTLAKRLEIAIDVGCALDYLHNGCEMPIVHCDLKPSNILLDDDMVAHVGDFGLAKLLIHAWCFGKFKCN</sequence>
<dbReference type="FunFam" id="3.80.10.10:FF:000129">
    <property type="entry name" value="Leucine-rich repeat receptor-like kinase"/>
    <property type="match status" value="1"/>
</dbReference>
<evidence type="ECO:0000256" key="7">
    <source>
        <dbReference type="ARBA" id="ARBA00022679"/>
    </source>
</evidence>
<dbReference type="GO" id="GO:0005886">
    <property type="term" value="C:plasma membrane"/>
    <property type="evidence" value="ECO:0007669"/>
    <property type="project" value="UniProtKB-SubCell"/>
</dbReference>
<evidence type="ECO:0000256" key="4">
    <source>
        <dbReference type="ARBA" id="ARBA00022475"/>
    </source>
</evidence>
<dbReference type="GO" id="GO:0004674">
    <property type="term" value="F:protein serine/threonine kinase activity"/>
    <property type="evidence" value="ECO:0007669"/>
    <property type="project" value="UniProtKB-KW"/>
</dbReference>